<dbReference type="AlphaFoldDB" id="A0A501WBZ6"/>
<feature type="compositionally biased region" description="Basic and acidic residues" evidence="1">
    <location>
        <begin position="1"/>
        <end position="23"/>
    </location>
</feature>
<comment type="caution">
    <text evidence="2">The sequence shown here is derived from an EMBL/GenBank/DDBJ whole genome shotgun (WGS) entry which is preliminary data.</text>
</comment>
<feature type="region of interest" description="Disordered" evidence="1">
    <location>
        <begin position="1"/>
        <end position="114"/>
    </location>
</feature>
<feature type="compositionally biased region" description="Polar residues" evidence="1">
    <location>
        <begin position="51"/>
        <end position="73"/>
    </location>
</feature>
<dbReference type="RefSeq" id="WP_140618650.1">
    <property type="nucleotide sequence ID" value="NZ_VFRQ01000001.1"/>
</dbReference>
<feature type="compositionally biased region" description="Basic and acidic residues" evidence="1">
    <location>
        <begin position="164"/>
        <end position="176"/>
    </location>
</feature>
<feature type="compositionally biased region" description="Polar residues" evidence="1">
    <location>
        <begin position="33"/>
        <end position="45"/>
    </location>
</feature>
<gene>
    <name evidence="2" type="ORF">FJM65_01440</name>
</gene>
<protein>
    <submittedName>
        <fullName evidence="2">Uncharacterized protein</fullName>
    </submittedName>
</protein>
<name>A0A501WBZ6_9BACT</name>
<evidence type="ECO:0000313" key="2">
    <source>
        <dbReference type="EMBL" id="TPE46035.1"/>
    </source>
</evidence>
<reference evidence="2 3" key="1">
    <citation type="submission" date="2019-06" db="EMBL/GenBank/DDBJ databases">
        <title>A novel bacterium of genus Pontibacter, isolated from marine sediment.</title>
        <authorList>
            <person name="Huang H."/>
            <person name="Mo K."/>
            <person name="Hu Y."/>
        </authorList>
    </citation>
    <scope>NUCLEOTIDE SEQUENCE [LARGE SCALE GENOMIC DNA]</scope>
    <source>
        <strain evidence="2 3">HB172049</strain>
    </source>
</reference>
<organism evidence="2 3">
    <name type="scientific">Pontibacter mangrovi</name>
    <dbReference type="NCBI Taxonomy" id="2589816"/>
    <lineage>
        <taxon>Bacteria</taxon>
        <taxon>Pseudomonadati</taxon>
        <taxon>Bacteroidota</taxon>
        <taxon>Cytophagia</taxon>
        <taxon>Cytophagales</taxon>
        <taxon>Hymenobacteraceae</taxon>
        <taxon>Pontibacter</taxon>
    </lineage>
</organism>
<feature type="region of interest" description="Disordered" evidence="1">
    <location>
        <begin position="148"/>
        <end position="231"/>
    </location>
</feature>
<accession>A0A501WBZ6</accession>
<proteinExistence type="predicted"/>
<evidence type="ECO:0000313" key="3">
    <source>
        <dbReference type="Proteomes" id="UP000316727"/>
    </source>
</evidence>
<feature type="compositionally biased region" description="Basic and acidic residues" evidence="1">
    <location>
        <begin position="195"/>
        <end position="231"/>
    </location>
</feature>
<evidence type="ECO:0000256" key="1">
    <source>
        <dbReference type="SAM" id="MobiDB-lite"/>
    </source>
</evidence>
<keyword evidence="3" id="KW-1185">Reference proteome</keyword>
<dbReference type="EMBL" id="VFRQ01000001">
    <property type="protein sequence ID" value="TPE46035.1"/>
    <property type="molecule type" value="Genomic_DNA"/>
</dbReference>
<sequence length="231" mass="27346">MRDERRYDTSDRNRYREEDDARWLHGHHHGQNSDRGNYTVDSQFNRGYGNNADSQYGDTRSFNSNADQQQMSPQGRFEAGGAHYAGPDYTQGRSGSGNPYGMTYVPQEEHNSGRHYDARADYADRDYDELRQRGRSDYRYGMADERYGHDVRRGDNSGNWSRSARGDAESFRRSEYRNPNYDNDYSTGFAGRNYARGEKHYGEGQHYSEMDNWNQRENRRHDDYMRDRDRR</sequence>
<dbReference type="Proteomes" id="UP000316727">
    <property type="component" value="Unassembled WGS sequence"/>
</dbReference>
<dbReference type="OrthoDB" id="850414at2"/>